<evidence type="ECO:0000256" key="3">
    <source>
        <dbReference type="ARBA" id="ARBA00022525"/>
    </source>
</evidence>
<dbReference type="Pfam" id="PF00123">
    <property type="entry name" value="Hormone_2"/>
    <property type="match status" value="1"/>
</dbReference>
<dbReference type="AlphaFoldDB" id="A0A8T3DLC2"/>
<evidence type="ECO:0000313" key="6">
    <source>
        <dbReference type="Proteomes" id="UP000829720"/>
    </source>
</evidence>
<dbReference type="GO" id="GO:0005179">
    <property type="term" value="F:hormone activity"/>
    <property type="evidence" value="ECO:0007669"/>
    <property type="project" value="InterPro"/>
</dbReference>
<gene>
    <name evidence="5" type="ORF">AGOR_G00070690</name>
</gene>
<dbReference type="SMART" id="SM00070">
    <property type="entry name" value="GLUCA"/>
    <property type="match status" value="2"/>
</dbReference>
<dbReference type="EMBL" id="JAERUA010000006">
    <property type="protein sequence ID" value="KAI1898279.1"/>
    <property type="molecule type" value="Genomic_DNA"/>
</dbReference>
<dbReference type="GO" id="GO:0005576">
    <property type="term" value="C:extracellular region"/>
    <property type="evidence" value="ECO:0007669"/>
    <property type="project" value="UniProtKB-SubCell"/>
</dbReference>
<evidence type="ECO:0000313" key="5">
    <source>
        <dbReference type="EMBL" id="KAI1898279.1"/>
    </source>
</evidence>
<dbReference type="PROSITE" id="PS00260">
    <property type="entry name" value="GLUCAGON"/>
    <property type="match status" value="2"/>
</dbReference>
<dbReference type="PANTHER" id="PTHR11418:SF0">
    <property type="entry name" value="PRO-GLUCAGON"/>
    <property type="match status" value="1"/>
</dbReference>
<feature type="domain" description="Glucagon / GIP / secretin / VIP family" evidence="4">
    <location>
        <begin position="105"/>
        <end position="127"/>
    </location>
</feature>
<name>A0A8T3DLC2_9TELE</name>
<organism evidence="5 6">
    <name type="scientific">Albula goreensis</name>
    <dbReference type="NCBI Taxonomy" id="1534307"/>
    <lineage>
        <taxon>Eukaryota</taxon>
        <taxon>Metazoa</taxon>
        <taxon>Chordata</taxon>
        <taxon>Craniata</taxon>
        <taxon>Vertebrata</taxon>
        <taxon>Euteleostomi</taxon>
        <taxon>Actinopterygii</taxon>
        <taxon>Neopterygii</taxon>
        <taxon>Teleostei</taxon>
        <taxon>Albuliformes</taxon>
        <taxon>Albulidae</taxon>
        <taxon>Albula</taxon>
    </lineage>
</organism>
<dbReference type="Gene3D" id="6.10.250.590">
    <property type="match status" value="2"/>
</dbReference>
<sequence>MTFSFITLQENTGHTMRGIHCVVGLVLLCSVQSSWQISLQETQEKSSLLTEDAQFDDPMELTNVKRHSQGTFTNDYSKYQDMRQAQDLVQWLMNSKRQGNPSRRHAEGTYTSDVSSYLQEQAAKDFISWLKSGRGKGE</sequence>
<comment type="similarity">
    <text evidence="2">Belongs to the glucagon family.</text>
</comment>
<evidence type="ECO:0000256" key="2">
    <source>
        <dbReference type="ARBA" id="ARBA00008369"/>
    </source>
</evidence>
<protein>
    <recommendedName>
        <fullName evidence="4">Glucagon / GIP / secretin / VIP family domain-containing protein</fullName>
    </recommendedName>
</protein>
<dbReference type="InterPro" id="IPR000532">
    <property type="entry name" value="Glucagon_GIP_secretin_VIP"/>
</dbReference>
<dbReference type="Proteomes" id="UP000829720">
    <property type="component" value="Unassembled WGS sequence"/>
</dbReference>
<evidence type="ECO:0000259" key="4">
    <source>
        <dbReference type="PROSITE" id="PS00260"/>
    </source>
</evidence>
<comment type="caution">
    <text evidence="5">The sequence shown here is derived from an EMBL/GenBank/DDBJ whole genome shotgun (WGS) entry which is preliminary data.</text>
</comment>
<proteinExistence type="inferred from homology"/>
<comment type="subcellular location">
    <subcellularLocation>
        <location evidence="1">Secreted</location>
    </subcellularLocation>
</comment>
<feature type="domain" description="Glucagon / GIP / secretin / VIP family" evidence="4">
    <location>
        <begin position="67"/>
        <end position="89"/>
    </location>
</feature>
<dbReference type="OrthoDB" id="9904258at2759"/>
<reference evidence="5" key="1">
    <citation type="submission" date="2021-01" db="EMBL/GenBank/DDBJ databases">
        <authorList>
            <person name="Zahm M."/>
            <person name="Roques C."/>
            <person name="Cabau C."/>
            <person name="Klopp C."/>
            <person name="Donnadieu C."/>
            <person name="Jouanno E."/>
            <person name="Lampietro C."/>
            <person name="Louis A."/>
            <person name="Herpin A."/>
            <person name="Echchiki A."/>
            <person name="Berthelot C."/>
            <person name="Parey E."/>
            <person name="Roest-Crollius H."/>
            <person name="Braasch I."/>
            <person name="Postlethwait J."/>
            <person name="Bobe J."/>
            <person name="Montfort J."/>
            <person name="Bouchez O."/>
            <person name="Begum T."/>
            <person name="Mejri S."/>
            <person name="Adams A."/>
            <person name="Chen W.-J."/>
            <person name="Guiguen Y."/>
        </authorList>
    </citation>
    <scope>NUCLEOTIDE SEQUENCE</scope>
    <source>
        <tissue evidence="5">Blood</tissue>
    </source>
</reference>
<dbReference type="InterPro" id="IPR015550">
    <property type="entry name" value="Glucagon"/>
</dbReference>
<dbReference type="PANTHER" id="PTHR11418">
    <property type="entry name" value="GLUCAGON"/>
    <property type="match status" value="1"/>
</dbReference>
<accession>A0A8T3DLC2</accession>
<keyword evidence="6" id="KW-1185">Reference proteome</keyword>
<evidence type="ECO:0000256" key="1">
    <source>
        <dbReference type="ARBA" id="ARBA00004613"/>
    </source>
</evidence>
<keyword evidence="3" id="KW-0964">Secreted</keyword>